<proteinExistence type="predicted"/>
<accession>A0A2Z5A310</accession>
<dbReference type="SUPFAM" id="SSF50494">
    <property type="entry name" value="Trypsin-like serine proteases"/>
    <property type="match status" value="1"/>
</dbReference>
<sequence length="673" mass="72917">MNRWYPWMNEITTRSMSPYKEVCFIQSIFPDGSVVRGSGTITGNNDVLTALHVIYDAEYGGKAVSVTVTPGAFVNANVGSFSAPLGTYAANSWTGISGNWDTNNDRLLSASESGRDLAVISLDVNIASLTGALAISSQTGNFVATIDGYPARGTGLMEDAGIAVYYDQYPIYRIDVGLGAGASGGPMLQYVNGAPVVRGVLSAGDTADTYSIYAALTKDNATWVNSTSAANDGLVDASTAYRSIGLGISSGSDNDDTFIQARLSYDNSNSTTVYGYKGADQIWMRGYSTSYSIQGVSGDNSVLYVADAVTGQKLYLHDVNALVFQDKTTYIMTAEQAQIARLYTVFDRIPDLDGLKYWTNLHASGTSFTDIAQTFAQTQEFATRYNSVNNSGFAEQLYSTILGRNGDASGVSFWTGQLDHGMSRGEAMVQFTNSVENQQLTQGTSGFIQVVGDSAWTNHDLVSEKGVVFGSKFSDSFNESQLWFDSSLSSHLFGYQGGDTLHLQSNAANYTRTVNGDTLVVTNTTTHQSMYLQDVDMLSFQDKNVFVLTEAQASVARLYTIFDRVPDFDGLNYWYGQMAQGMTFKDIANTFAQTSEFATLYSAVDNRSFATQLYTTVLGRAADSQGLDYWTGRLDHGMGRGEAMVQFTDSVENQHLTAGNDGFIQIVGQTDWA</sequence>
<dbReference type="Gene3D" id="2.40.10.10">
    <property type="entry name" value="Trypsin-like serine proteases"/>
    <property type="match status" value="2"/>
</dbReference>
<evidence type="ECO:0000313" key="2">
    <source>
        <dbReference type="EMBL" id="AXA64764.1"/>
    </source>
</evidence>
<dbReference type="InterPro" id="IPR009003">
    <property type="entry name" value="Peptidase_S1_PA"/>
</dbReference>
<dbReference type="EMBL" id="CP022198">
    <property type="protein sequence ID" value="AXA64764.1"/>
    <property type="molecule type" value="Genomic_DNA"/>
</dbReference>
<evidence type="ECO:0000313" key="3">
    <source>
        <dbReference type="Proteomes" id="UP000250579"/>
    </source>
</evidence>
<dbReference type="InterPro" id="IPR043504">
    <property type="entry name" value="Peptidase_S1_PA_chymotrypsin"/>
</dbReference>
<feature type="domain" description="DUF4214" evidence="1">
    <location>
        <begin position="372"/>
        <end position="440"/>
    </location>
</feature>
<reference evidence="2 3" key="1">
    <citation type="submission" date="2017-06" db="EMBL/GenBank/DDBJ databases">
        <title>Evolution towards high GC content and high-temperature stress adaptation in endophytic Pseudomonas oryzihabitans impacted its plant-growth promoting traits.</title>
        <authorList>
            <person name="Nascimento F.X."/>
        </authorList>
    </citation>
    <scope>NUCLEOTIDE SEQUENCE [LARGE SCALE GENOMIC DNA]</scope>
    <source>
        <strain evidence="2 3">MS8</strain>
    </source>
</reference>
<name>A0A2Z5A310_9PSED</name>
<organism evidence="2 3">
    <name type="scientific">Pseudomonas oryzihabitans</name>
    <dbReference type="NCBI Taxonomy" id="47885"/>
    <lineage>
        <taxon>Bacteria</taxon>
        <taxon>Pseudomonadati</taxon>
        <taxon>Pseudomonadota</taxon>
        <taxon>Gammaproteobacteria</taxon>
        <taxon>Pseudomonadales</taxon>
        <taxon>Pseudomonadaceae</taxon>
        <taxon>Pseudomonas</taxon>
    </lineage>
</organism>
<dbReference type="AlphaFoldDB" id="A0A2Z5A310"/>
<gene>
    <name evidence="2" type="ORF">CE139_02730</name>
</gene>
<dbReference type="Proteomes" id="UP000250579">
    <property type="component" value="Chromosome"/>
</dbReference>
<evidence type="ECO:0000259" key="1">
    <source>
        <dbReference type="Pfam" id="PF13946"/>
    </source>
</evidence>
<dbReference type="InterPro" id="IPR025282">
    <property type="entry name" value="DUF4214"/>
</dbReference>
<feature type="domain" description="DUF4214" evidence="1">
    <location>
        <begin position="588"/>
        <end position="656"/>
    </location>
</feature>
<dbReference type="Gene3D" id="1.10.3130.20">
    <property type="entry name" value="Phycobilisome linker domain"/>
    <property type="match status" value="2"/>
</dbReference>
<dbReference type="InterPro" id="IPR038255">
    <property type="entry name" value="PBS_linker_sf"/>
</dbReference>
<dbReference type="Pfam" id="PF13946">
    <property type="entry name" value="DUF4214"/>
    <property type="match status" value="2"/>
</dbReference>
<protein>
    <recommendedName>
        <fullName evidence="1">DUF4214 domain-containing protein</fullName>
    </recommendedName>
</protein>